<reference evidence="3" key="1">
    <citation type="submission" date="2025-08" db="UniProtKB">
        <authorList>
            <consortium name="Ensembl"/>
        </authorList>
    </citation>
    <scope>IDENTIFICATION</scope>
</reference>
<dbReference type="InterPro" id="IPR003593">
    <property type="entry name" value="AAA+_ATPase"/>
</dbReference>
<dbReference type="CDD" id="cd19526">
    <property type="entry name" value="RecA-like_PEX1_r2"/>
    <property type="match status" value="1"/>
</dbReference>
<reference evidence="3" key="2">
    <citation type="submission" date="2025-09" db="UniProtKB">
        <authorList>
            <consortium name="Ensembl"/>
        </authorList>
    </citation>
    <scope>IDENTIFICATION</scope>
</reference>
<dbReference type="PANTHER" id="PTHR23077">
    <property type="entry name" value="AAA-FAMILY ATPASE"/>
    <property type="match status" value="1"/>
</dbReference>
<dbReference type="GO" id="GO:0016887">
    <property type="term" value="F:ATP hydrolysis activity"/>
    <property type="evidence" value="ECO:0007669"/>
    <property type="project" value="Ensembl"/>
</dbReference>
<accession>A0A670ZM39</accession>
<dbReference type="FunFam" id="3.40.50.300:FF:001852">
    <property type="entry name" value="Peroxisomal biogenesis factor 1"/>
    <property type="match status" value="1"/>
</dbReference>
<dbReference type="GO" id="GO:0140036">
    <property type="term" value="F:ubiquitin-modified protein reader activity"/>
    <property type="evidence" value="ECO:0007669"/>
    <property type="project" value="Ensembl"/>
</dbReference>
<dbReference type="InterPro" id="IPR015343">
    <property type="entry name" value="PEX1-N-lobe"/>
</dbReference>
<dbReference type="GO" id="GO:0060152">
    <property type="term" value="P:microtubule-based peroxisome localization"/>
    <property type="evidence" value="ECO:0007669"/>
    <property type="project" value="Ensembl"/>
</dbReference>
<dbReference type="PROSITE" id="PS00674">
    <property type="entry name" value="AAA"/>
    <property type="match status" value="1"/>
</dbReference>
<dbReference type="GO" id="GO:0005524">
    <property type="term" value="F:ATP binding"/>
    <property type="evidence" value="ECO:0007669"/>
    <property type="project" value="Ensembl"/>
</dbReference>
<dbReference type="Gene3D" id="2.40.40.20">
    <property type="match status" value="1"/>
</dbReference>
<dbReference type="OMA" id="CMSSITK"/>
<dbReference type="FunFam" id="3.40.50.300:FF:000966">
    <property type="entry name" value="Peroxisomal biogenesis factor 1"/>
    <property type="match status" value="1"/>
</dbReference>
<dbReference type="Proteomes" id="UP000472273">
    <property type="component" value="Unplaced"/>
</dbReference>
<dbReference type="InterPro" id="IPR009010">
    <property type="entry name" value="Asp_de-COase-like_dom_sf"/>
</dbReference>
<dbReference type="InterPro" id="IPR027417">
    <property type="entry name" value="P-loop_NTPase"/>
</dbReference>
<proteinExistence type="predicted"/>
<protein>
    <submittedName>
        <fullName evidence="3">Peroxisomal biosis factor 1</fullName>
    </submittedName>
</protein>
<dbReference type="PANTHER" id="PTHR23077:SF12">
    <property type="entry name" value="PEROXISOMAL ATPASE PEX1"/>
    <property type="match status" value="1"/>
</dbReference>
<dbReference type="FunFam" id="1.10.8.60:FF:000060">
    <property type="entry name" value="peroxisome biogenesis factor 1"/>
    <property type="match status" value="1"/>
</dbReference>
<organism evidence="3 4">
    <name type="scientific">Pseudonaja textilis</name>
    <name type="common">Eastern brown snake</name>
    <dbReference type="NCBI Taxonomy" id="8673"/>
    <lineage>
        <taxon>Eukaryota</taxon>
        <taxon>Metazoa</taxon>
        <taxon>Chordata</taxon>
        <taxon>Craniata</taxon>
        <taxon>Vertebrata</taxon>
        <taxon>Euteleostomi</taxon>
        <taxon>Lepidosauria</taxon>
        <taxon>Squamata</taxon>
        <taxon>Bifurcata</taxon>
        <taxon>Unidentata</taxon>
        <taxon>Episquamata</taxon>
        <taxon>Toxicofera</taxon>
        <taxon>Serpentes</taxon>
        <taxon>Colubroidea</taxon>
        <taxon>Elapidae</taxon>
        <taxon>Hydrophiinae</taxon>
        <taxon>Pseudonaja</taxon>
    </lineage>
</organism>
<dbReference type="GO" id="GO:0005778">
    <property type="term" value="C:peroxisomal membrane"/>
    <property type="evidence" value="ECO:0007669"/>
    <property type="project" value="Ensembl"/>
</dbReference>
<dbReference type="Pfam" id="PF00004">
    <property type="entry name" value="AAA"/>
    <property type="match status" value="2"/>
</dbReference>
<evidence type="ECO:0000313" key="4">
    <source>
        <dbReference type="Proteomes" id="UP000472273"/>
    </source>
</evidence>
<sequence length="1103" mass="123780">CYTNLITAFKLIPKGIPQYLEFVKASWGNQPVFLGWMEIRRYRQTEENIVEINRHLAGKLGIKDGQQCISYGICRHDGSQSTNIFPNIWNLLGNIFFYNSEKKHKPSNGIDELNAAKNRLLNLIQVDSVFRVCQRQLPSMKNTLETCTFQECNTVFVFPWNEVFSALEANTQVSYGKISKLLSPKQQMQELKYHLTSRKEKHLSNTEDQEQFTLSKGQESNEFSVVQIIWNGFEDLKDAITFNNNVEQLHVGRIWIPEQLRKKLHIEMHAAVRITSISSDPKIPTSLRLQPERSLNREISEEDIKSAFKLWLEDYIRLPLITINAYCILEGLEDFVLTIVTSDPEEEKARNTFILSPSLLQKANIQVNITNFRSVEMEILNFVLCSGVDNIGLSSLKHISHSLLIHPLSQKLAPFCAGLCSGGVLITGAKGSGKSTLAKAICKEAFDKFDTHLEVIDCKALRGKRLESVQKKLEEAFLEAAWRQPSIVLLDDLDHIMGVPLAPEHENSPKAVQSTCLARVLKEMIKEVTSMHSLVAHIATSLSEQSLHSSIISTQGIHLFQCFQHIQVPTQGQRYEILESIIKNKFDFSLGRFCDLDLHQIAKETEGFVARDFTVLIDRAIHSCILRRGTCKKEDLVLSNLDFQKAIQGFTPISLRNINLHKPQNLGWDKIGGLKEMQQILRDTIQLPAKYPELFANLPIRQRTGILLYGAPGTGKTLLAGVVAQESGMNFISIKGPELLSKYIGASEQAVRDVFNRLAQAAKPCILFFDEFDSLVPRRGHDNTGVTDRVVNQLLTQLDGVEGLKGVYILAATSRPDLIDPALLRPGRLDKCLYCPPPDQVSRYEILKALSHSLPLEHDVDFQYLAAKTEHFTGADLKALLYNAQLEAVHANLNSTLPHVSSSSDSDLSLSSMVFLNQSSGSDDSARDGEGGLEQSLTSLELCDLLPEDPRSNIYRLYFGSSYESELGNGTASEMSSQCFSGSNSINHELTSITLKDLVSSQPPALTLRTTLQEGFQECNQEQIEQLRAEISAIKANYKSMNGEEGTTCMSSITKRTLNITQIHLMAALENTKPSISQENWKRFAELLLCLVNYCSFENFCLF</sequence>
<keyword evidence="4" id="KW-1185">Reference proteome</keyword>
<gene>
    <name evidence="3" type="primary">PEX1</name>
</gene>
<dbReference type="SUPFAM" id="SSF52540">
    <property type="entry name" value="P-loop containing nucleoside triphosphate hydrolases"/>
    <property type="match status" value="2"/>
</dbReference>
<name>A0A670ZM39_PSETE</name>
<dbReference type="SMART" id="SM00382">
    <property type="entry name" value="AAA"/>
    <property type="match status" value="2"/>
</dbReference>
<keyword evidence="1" id="KW-0175">Coiled coil</keyword>
<dbReference type="GO" id="GO:0044877">
    <property type="term" value="F:protein-containing complex binding"/>
    <property type="evidence" value="ECO:0007669"/>
    <property type="project" value="Ensembl"/>
</dbReference>
<dbReference type="Gene3D" id="3.40.50.300">
    <property type="entry name" value="P-loop containing nucleotide triphosphate hydrolases"/>
    <property type="match status" value="2"/>
</dbReference>
<dbReference type="InterPro" id="IPR050168">
    <property type="entry name" value="AAA_ATPase_domain"/>
</dbReference>
<dbReference type="Gene3D" id="1.10.8.60">
    <property type="match status" value="2"/>
</dbReference>
<dbReference type="GO" id="GO:0043335">
    <property type="term" value="P:protein unfolding"/>
    <property type="evidence" value="ECO:0007669"/>
    <property type="project" value="Ensembl"/>
</dbReference>
<dbReference type="AlphaFoldDB" id="A0A670ZM39"/>
<dbReference type="GO" id="GO:0005829">
    <property type="term" value="C:cytosol"/>
    <property type="evidence" value="ECO:0007669"/>
    <property type="project" value="Ensembl"/>
</dbReference>
<dbReference type="InterPro" id="IPR003959">
    <property type="entry name" value="ATPase_AAA_core"/>
</dbReference>
<dbReference type="InterPro" id="IPR003960">
    <property type="entry name" value="ATPase_AAA_CS"/>
</dbReference>
<dbReference type="GeneTree" id="ENSGT00550000075032"/>
<dbReference type="Pfam" id="PF17862">
    <property type="entry name" value="AAA_lid_3"/>
    <property type="match status" value="1"/>
</dbReference>
<evidence type="ECO:0000256" key="1">
    <source>
        <dbReference type="SAM" id="Coils"/>
    </source>
</evidence>
<dbReference type="Pfam" id="PF09263">
    <property type="entry name" value="PEX-2N"/>
    <property type="match status" value="1"/>
</dbReference>
<dbReference type="Ensembl" id="ENSPTXT00000024539.1">
    <property type="protein sequence ID" value="ENSPTXP00000023805.1"/>
    <property type="gene ID" value="ENSPTXG00000016396.1"/>
</dbReference>
<dbReference type="InterPro" id="IPR041569">
    <property type="entry name" value="AAA_lid_3"/>
</dbReference>
<dbReference type="GO" id="GO:0016562">
    <property type="term" value="P:protein import into peroxisome matrix, receptor recycling"/>
    <property type="evidence" value="ECO:0007669"/>
    <property type="project" value="Ensembl"/>
</dbReference>
<dbReference type="GO" id="GO:0140318">
    <property type="term" value="F:protein transporter activity"/>
    <property type="evidence" value="ECO:0007669"/>
    <property type="project" value="Ensembl"/>
</dbReference>
<feature type="coiled-coil region" evidence="1">
    <location>
        <begin position="1017"/>
        <end position="1044"/>
    </location>
</feature>
<evidence type="ECO:0000313" key="3">
    <source>
        <dbReference type="Ensembl" id="ENSPTXP00000023805.1"/>
    </source>
</evidence>
<dbReference type="GO" id="GO:0006625">
    <property type="term" value="P:protein targeting to peroxisome"/>
    <property type="evidence" value="ECO:0007669"/>
    <property type="project" value="Ensembl"/>
</dbReference>
<feature type="domain" description="AAA+ ATPase" evidence="2">
    <location>
        <begin position="420"/>
        <end position="563"/>
    </location>
</feature>
<feature type="domain" description="AAA+ ATPase" evidence="2">
    <location>
        <begin position="702"/>
        <end position="839"/>
    </location>
</feature>
<dbReference type="FunFam" id="1.10.8.60:FF:000067">
    <property type="entry name" value="Peroxisomal biogenesis factor 1"/>
    <property type="match status" value="1"/>
</dbReference>
<dbReference type="SUPFAM" id="SSF50692">
    <property type="entry name" value="ADC-like"/>
    <property type="match status" value="1"/>
</dbReference>
<evidence type="ECO:0000259" key="2">
    <source>
        <dbReference type="SMART" id="SM00382"/>
    </source>
</evidence>